<dbReference type="InterPro" id="IPR001173">
    <property type="entry name" value="Glyco_trans_2-like"/>
</dbReference>
<evidence type="ECO:0000313" key="4">
    <source>
        <dbReference type="Proteomes" id="UP000007881"/>
    </source>
</evidence>
<proteinExistence type="inferred from homology"/>
<dbReference type="GO" id="GO:0016740">
    <property type="term" value="F:transferase activity"/>
    <property type="evidence" value="ECO:0007669"/>
    <property type="project" value="UniProtKB-KW"/>
</dbReference>
<evidence type="ECO:0000313" key="3">
    <source>
        <dbReference type="EMBL" id="BAM02234.1"/>
    </source>
</evidence>
<name>I0IAE6_PHYMF</name>
<reference evidence="3 4" key="1">
    <citation type="submission" date="2012-02" db="EMBL/GenBank/DDBJ databases">
        <title>Complete genome sequence of Phycisphaera mikurensis NBRC 102666.</title>
        <authorList>
            <person name="Ankai A."/>
            <person name="Hosoyama A."/>
            <person name="Terui Y."/>
            <person name="Sekine M."/>
            <person name="Fukai R."/>
            <person name="Kato Y."/>
            <person name="Nakamura S."/>
            <person name="Yamada-Narita S."/>
            <person name="Kawakoshi A."/>
            <person name="Fukunaga Y."/>
            <person name="Yamazaki S."/>
            <person name="Fujita N."/>
        </authorList>
    </citation>
    <scope>NUCLEOTIDE SEQUENCE [LARGE SCALE GENOMIC DNA]</scope>
    <source>
        <strain evidence="4">NBRC 102666 / KCTC 22515 / FYK2301M01</strain>
    </source>
</reference>
<dbReference type="EMBL" id="AP012338">
    <property type="protein sequence ID" value="BAM02234.1"/>
    <property type="molecule type" value="Genomic_DNA"/>
</dbReference>
<dbReference type="OrthoDB" id="9815923at2"/>
<comment type="similarity">
    <text evidence="1">Belongs to the glycosyltransferase 2 family. WaaE/KdtX subfamily.</text>
</comment>
<dbReference type="CDD" id="cd02511">
    <property type="entry name" value="Beta4Glucosyltransferase"/>
    <property type="match status" value="1"/>
</dbReference>
<dbReference type="PANTHER" id="PTHR43630:SF2">
    <property type="entry name" value="GLYCOSYLTRANSFERASE"/>
    <property type="match status" value="1"/>
</dbReference>
<dbReference type="HOGENOM" id="CLU_065962_0_0_0"/>
<feature type="domain" description="Glycosyltransferase 2-like" evidence="2">
    <location>
        <begin position="9"/>
        <end position="93"/>
    </location>
</feature>
<dbReference type="KEGG" id="phm:PSMK_00750"/>
<dbReference type="InterPro" id="IPR029044">
    <property type="entry name" value="Nucleotide-diphossugar_trans"/>
</dbReference>
<protein>
    <submittedName>
        <fullName evidence="3">Glycosyltransferase</fullName>
    </submittedName>
</protein>
<dbReference type="PANTHER" id="PTHR43630">
    <property type="entry name" value="POLY-BETA-1,6-N-ACETYL-D-GLUCOSAMINE SYNTHASE"/>
    <property type="match status" value="1"/>
</dbReference>
<dbReference type="STRING" id="1142394.PSMK_00750"/>
<dbReference type="eggNOG" id="COG0463">
    <property type="taxonomic scope" value="Bacteria"/>
</dbReference>
<dbReference type="RefSeq" id="WP_014435454.1">
    <property type="nucleotide sequence ID" value="NC_017080.1"/>
</dbReference>
<gene>
    <name evidence="3" type="ordered locus">PSMK_00750</name>
</gene>
<organism evidence="3 4">
    <name type="scientific">Phycisphaera mikurensis (strain NBRC 102666 / KCTC 22515 / FYK2301M01)</name>
    <dbReference type="NCBI Taxonomy" id="1142394"/>
    <lineage>
        <taxon>Bacteria</taxon>
        <taxon>Pseudomonadati</taxon>
        <taxon>Planctomycetota</taxon>
        <taxon>Phycisphaerae</taxon>
        <taxon>Phycisphaerales</taxon>
        <taxon>Phycisphaeraceae</taxon>
        <taxon>Phycisphaera</taxon>
    </lineage>
</organism>
<dbReference type="Proteomes" id="UP000007881">
    <property type="component" value="Chromosome"/>
</dbReference>
<dbReference type="Pfam" id="PF00535">
    <property type="entry name" value="Glycos_transf_2"/>
    <property type="match status" value="1"/>
</dbReference>
<keyword evidence="4" id="KW-1185">Reference proteome</keyword>
<dbReference type="Gene3D" id="3.90.550.10">
    <property type="entry name" value="Spore Coat Polysaccharide Biosynthesis Protein SpsA, Chain A"/>
    <property type="match status" value="1"/>
</dbReference>
<dbReference type="SUPFAM" id="SSF53448">
    <property type="entry name" value="Nucleotide-diphospho-sugar transferases"/>
    <property type="match status" value="1"/>
</dbReference>
<accession>I0IAE6</accession>
<keyword evidence="3" id="KW-0808">Transferase</keyword>
<evidence type="ECO:0000259" key="2">
    <source>
        <dbReference type="Pfam" id="PF00535"/>
    </source>
</evidence>
<sequence length="283" mass="33200">MPAVRLPISILILVKDEEEHLPLLLETLGGFEDIVVLDSMSTDGTIEIAEAAGCRVVRRQFDTWAEHQNWAMENIEFRHRWVFYLDADERMTDAVRGEIHQIAASPQEPPPHRAYYVGRDNRLFGRSLRHAMGGGVVMRFFQPAHIRFARRVNPQPVLEGEPGYLRSRFIHHHFARGFAQWFEKHNRYAGWEAQEWIEAVDATPLRWKPLFARDRNTRLQAIKRASFHLPFRPLLKFLHMYLWRRGFLDGSPGFHCCVLMSIFEYMIGLRVKEMRRRSAGKPV</sequence>
<dbReference type="AlphaFoldDB" id="I0IAE6"/>
<evidence type="ECO:0000256" key="1">
    <source>
        <dbReference type="ARBA" id="ARBA00038494"/>
    </source>
</evidence>